<keyword evidence="3" id="KW-1185">Reference proteome</keyword>
<accession>A0ABY3SJL2</accession>
<dbReference type="RefSeq" id="WP_235120399.1">
    <property type="nucleotide sequence ID" value="NZ_CP090978.1"/>
</dbReference>
<protein>
    <submittedName>
        <fullName evidence="2">Uncharacterized protein</fullName>
    </submittedName>
</protein>
<dbReference type="Proteomes" id="UP001649230">
    <property type="component" value="Chromosome"/>
</dbReference>
<keyword evidence="1" id="KW-0732">Signal</keyword>
<sequence length="291" mass="32638">MRLSKALGTLVIMQLLMGTTVYAQQHEFANQDKKNWDRPAEGNLEAFHVDGRYLATTSQVQWNADQIGLTSRKFFLPALSYTSDRSDILQPKLMLSTLPGAKFKRSFVDESRGVSVQVTSYDAEALQADQAYTFFTAWGFIGSSKSNPVVTLQSVQRLAQPGHGYVNDLPGSEDWLNAIEWQEAADVDSRESGIPIPENQDTFYSSVESSVYQNGKEQSYAGIDSKQTLEQYKSAAAKRVHMLWDTEEVPFAITFEGSISPDVRPFTKEYNAEIHQIYGEGVTEKRGNVHR</sequence>
<proteinExistence type="predicted"/>
<dbReference type="EMBL" id="CP090978">
    <property type="protein sequence ID" value="UJF34008.1"/>
    <property type="molecule type" value="Genomic_DNA"/>
</dbReference>
<gene>
    <name evidence="2" type="ORF">L0M14_01855</name>
</gene>
<organism evidence="2 3">
    <name type="scientific">Paenibacillus hexagrammi</name>
    <dbReference type="NCBI Taxonomy" id="2908839"/>
    <lineage>
        <taxon>Bacteria</taxon>
        <taxon>Bacillati</taxon>
        <taxon>Bacillota</taxon>
        <taxon>Bacilli</taxon>
        <taxon>Bacillales</taxon>
        <taxon>Paenibacillaceae</taxon>
        <taxon>Paenibacillus</taxon>
    </lineage>
</organism>
<feature type="signal peptide" evidence="1">
    <location>
        <begin position="1"/>
        <end position="23"/>
    </location>
</feature>
<evidence type="ECO:0000256" key="1">
    <source>
        <dbReference type="SAM" id="SignalP"/>
    </source>
</evidence>
<reference evidence="2 3" key="1">
    <citation type="journal article" date="2024" name="Int. J. Syst. Evol. Microbiol.">
        <title>Paenibacillus hexagrammi sp. nov., a novel bacterium isolated from the gut content of Hexagrammos agrammus.</title>
        <authorList>
            <person name="Jung H.K."/>
            <person name="Kim D.G."/>
            <person name="Zin H."/>
            <person name="Park J."/>
            <person name="Jung H."/>
            <person name="Kim Y.O."/>
            <person name="Kong H.J."/>
            <person name="Kim J.W."/>
            <person name="Kim Y.S."/>
        </authorList>
    </citation>
    <scope>NUCLEOTIDE SEQUENCE [LARGE SCALE GENOMIC DNA]</scope>
    <source>
        <strain evidence="2 3">YPD9-1</strain>
    </source>
</reference>
<evidence type="ECO:0000313" key="3">
    <source>
        <dbReference type="Proteomes" id="UP001649230"/>
    </source>
</evidence>
<feature type="chain" id="PRO_5047311571" evidence="1">
    <location>
        <begin position="24"/>
        <end position="291"/>
    </location>
</feature>
<evidence type="ECO:0000313" key="2">
    <source>
        <dbReference type="EMBL" id="UJF34008.1"/>
    </source>
</evidence>
<name>A0ABY3SJL2_9BACL</name>